<evidence type="ECO:0000313" key="1">
    <source>
        <dbReference type="EMBL" id="KAI8029824.1"/>
    </source>
</evidence>
<accession>A0ACC0IX06</accession>
<protein>
    <submittedName>
        <fullName evidence="1">7-deoxyloganetic acid glucosyl transferase</fullName>
    </submittedName>
</protein>
<name>A0ACC0IX06_9ERIC</name>
<sequence length="487" mass="55002">MEMDDPVQTLTPPHVLIFPLPAQGHVNSMLKLAELLCLSDFHVTFLVSDHIHNRLLRQTNVHKRFEHYPQFRFETISDGIPTESSRSGTDFLTELIDSLRTVIKPLFRELFCSNRLSYESTRPVTCIIADGVLSFTIDVAEEMGIPIVYFRTISACAFWAYFCIPQLIESGDLPFKGIDLDVPIQSIPGMEDVLRRRDLPANCRVSDLSNKKFQFLSTETRQTPRARALILNTFEDLEGPILSHIRIHMPNVYTIGPLHAHNKPRKAVTSASSNSLLEEDHNCMMWLDAQPSQSVIYISFGSLAMITRTQLMEFWHGVVKSGKRFLWVIRPDLVSDGGGVGQIPIELLEAKMERGYVVEWAPQEEVLDHQAIGGFLTHSGWNSTLESIVAGVPMICWPCIADQQMNSRYVGEVWKLGMDMKDTCDRDIVEKMVKDLMDVKKSELVQSANRMAELAGKAIGKCGSSYCNLDRLIEDIKLMSVQSPKIT</sequence>
<dbReference type="Proteomes" id="UP001060215">
    <property type="component" value="Chromosome 1"/>
</dbReference>
<keyword evidence="1" id="KW-0808">Transferase</keyword>
<evidence type="ECO:0000313" key="2">
    <source>
        <dbReference type="Proteomes" id="UP001060215"/>
    </source>
</evidence>
<proteinExistence type="predicted"/>
<gene>
    <name evidence="1" type="ORF">LOK49_LG01G00822</name>
</gene>
<reference evidence="1 2" key="1">
    <citation type="journal article" date="2022" name="Plant J.">
        <title>Chromosome-level genome of Camellia lanceoleosa provides a valuable resource for understanding genome evolution and self-incompatibility.</title>
        <authorList>
            <person name="Gong W."/>
            <person name="Xiao S."/>
            <person name="Wang L."/>
            <person name="Liao Z."/>
            <person name="Chang Y."/>
            <person name="Mo W."/>
            <person name="Hu G."/>
            <person name="Li W."/>
            <person name="Zhao G."/>
            <person name="Zhu H."/>
            <person name="Hu X."/>
            <person name="Ji K."/>
            <person name="Xiang X."/>
            <person name="Song Q."/>
            <person name="Yuan D."/>
            <person name="Jin S."/>
            <person name="Zhang L."/>
        </authorList>
    </citation>
    <scope>NUCLEOTIDE SEQUENCE [LARGE SCALE GENOMIC DNA]</scope>
    <source>
        <strain evidence="1">SQ_2022a</strain>
    </source>
</reference>
<dbReference type="EMBL" id="CM045758">
    <property type="protein sequence ID" value="KAI8029824.1"/>
    <property type="molecule type" value="Genomic_DNA"/>
</dbReference>
<keyword evidence="2" id="KW-1185">Reference proteome</keyword>
<organism evidence="1 2">
    <name type="scientific">Camellia lanceoleosa</name>
    <dbReference type="NCBI Taxonomy" id="1840588"/>
    <lineage>
        <taxon>Eukaryota</taxon>
        <taxon>Viridiplantae</taxon>
        <taxon>Streptophyta</taxon>
        <taxon>Embryophyta</taxon>
        <taxon>Tracheophyta</taxon>
        <taxon>Spermatophyta</taxon>
        <taxon>Magnoliopsida</taxon>
        <taxon>eudicotyledons</taxon>
        <taxon>Gunneridae</taxon>
        <taxon>Pentapetalae</taxon>
        <taxon>asterids</taxon>
        <taxon>Ericales</taxon>
        <taxon>Theaceae</taxon>
        <taxon>Camellia</taxon>
    </lineage>
</organism>
<comment type="caution">
    <text evidence="1">The sequence shown here is derived from an EMBL/GenBank/DDBJ whole genome shotgun (WGS) entry which is preliminary data.</text>
</comment>